<reference evidence="2" key="1">
    <citation type="journal article" date="2020" name="mSystems">
        <title>Genome- and Community-Level Interaction Insights into Carbon Utilization and Element Cycling Functions of Hydrothermarchaeota in Hydrothermal Sediment.</title>
        <authorList>
            <person name="Zhou Z."/>
            <person name="Liu Y."/>
            <person name="Xu W."/>
            <person name="Pan J."/>
            <person name="Luo Z.H."/>
            <person name="Li M."/>
        </authorList>
    </citation>
    <scope>NUCLEOTIDE SEQUENCE [LARGE SCALE GENOMIC DNA]</scope>
    <source>
        <strain evidence="2">SpSt-339</strain>
    </source>
</reference>
<feature type="chain" id="PRO_5027788029" description="EF-hand domain-containing protein" evidence="1">
    <location>
        <begin position="19"/>
        <end position="821"/>
    </location>
</feature>
<evidence type="ECO:0000256" key="1">
    <source>
        <dbReference type="SAM" id="SignalP"/>
    </source>
</evidence>
<dbReference type="NCBIfam" id="NF038032">
    <property type="entry name" value="CehA_McbA_metalo"/>
    <property type="match status" value="1"/>
</dbReference>
<accession>A0A7C2PAC0</accession>
<dbReference type="AlphaFoldDB" id="A0A7C2PAC0"/>
<comment type="caution">
    <text evidence="2">The sequence shown here is derived from an EMBL/GenBank/DDBJ whole genome shotgun (WGS) entry which is preliminary data.</text>
</comment>
<proteinExistence type="predicted"/>
<dbReference type="Gene3D" id="1.10.238.10">
    <property type="entry name" value="EF-hand"/>
    <property type="match status" value="1"/>
</dbReference>
<dbReference type="EMBL" id="DSOK01000237">
    <property type="protein sequence ID" value="HEN15416.1"/>
    <property type="molecule type" value="Genomic_DNA"/>
</dbReference>
<feature type="signal peptide" evidence="1">
    <location>
        <begin position="1"/>
        <end position="18"/>
    </location>
</feature>
<protein>
    <recommendedName>
        <fullName evidence="3">EF-hand domain-containing protein</fullName>
    </recommendedName>
</protein>
<organism evidence="2">
    <name type="scientific">Schlesneria paludicola</name>
    <dbReference type="NCBI Taxonomy" id="360056"/>
    <lineage>
        <taxon>Bacteria</taxon>
        <taxon>Pseudomonadati</taxon>
        <taxon>Planctomycetota</taxon>
        <taxon>Planctomycetia</taxon>
        <taxon>Planctomycetales</taxon>
        <taxon>Planctomycetaceae</taxon>
        <taxon>Schlesneria</taxon>
    </lineage>
</organism>
<name>A0A7C2PAC0_9PLAN</name>
<sequence length="821" mass="89735">MSLRPITCLLMLTTTAWGADIPTPSVEGQPLGANVRRVIEALEFLGAPLPADVVAALQGAAADRNAAALQAALDPHVLLVVSINPEARVKVQRGPAPAKLQQAGYTPVLIKVLNDAGVTPTLDITSPQAGAAYHGTAALSMQRQEQLELLRAQKEGELRERFLLLEMFREPPMTAQLSGLQVEYAVALVFSSESGRREATIGFDLGQQNQDLGFRGEAPVLFDIRPARPVSLRILDHDGQPTTARLTIRDAAGRVYPPQPRRQAPDFFFQPHIYRNDREIVVLPPGRFLVESRRGPEYRVQRQPRDVPEQGEVTWEIPLERWIDPSRYGFYSGDHHIHAAGCAHYTKPTEGVAPEDMFRQVKGEGLNVGCVLTWGPCFDYQRRFFSATIDRISEPRTLLKYDLEISGFGSQALGHVCLLNLTDQEYPGSDGTATQGWPTWTVPVMKWAKQQGGVTGYAHSASGLAIHPKNEAKRLLATRDHDGDGVLTESEASSGLLPLPVAEIDSERDGRLSEAELRAALERAADQLPNLAIPEMNGVGAMEVCVTTAEGVCDFISAMDTERIQEWNTWYHVMNCGFPLKVSGETDFPCMSSLQVGQGRVYVQLGQPDRLDFGDWCLGLAAGRSYVSDGYAHAVQFAVNGKPPGTEPVMLAAAGPVDITAAVAFAPETPRGVAHGTQSGPAGPRVAGDTRILHVPRSWDWELGGERRVEVVVNGRVAAAETVPADGGVHRLTFRLPVESSSWVALRQFPQLHTNPVEVHVGGHPIRASRTSALWCAEMIEVLWRNRESRISPPERAEARGTYQRAIQRYRAIAAECPEGT</sequence>
<gene>
    <name evidence="2" type="ORF">ENQ76_08120</name>
</gene>
<evidence type="ECO:0000313" key="2">
    <source>
        <dbReference type="EMBL" id="HEN15416.1"/>
    </source>
</evidence>
<keyword evidence="1" id="KW-0732">Signal</keyword>
<evidence type="ECO:0008006" key="3">
    <source>
        <dbReference type="Google" id="ProtNLM"/>
    </source>
</evidence>